<proteinExistence type="predicted"/>
<organism evidence="2 3">
    <name type="scientific">Haloferax namakaokahaiae</name>
    <dbReference type="NCBI Taxonomy" id="1748331"/>
    <lineage>
        <taxon>Archaea</taxon>
        <taxon>Methanobacteriati</taxon>
        <taxon>Methanobacteriota</taxon>
        <taxon>Stenosarchaea group</taxon>
        <taxon>Halobacteria</taxon>
        <taxon>Halobacteriales</taxon>
        <taxon>Haloferacaceae</taxon>
        <taxon>Haloferax</taxon>
    </lineage>
</organism>
<comment type="caution">
    <text evidence="2">The sequence shown here is derived from an EMBL/GenBank/DDBJ whole genome shotgun (WGS) entry which is preliminary data.</text>
</comment>
<dbReference type="RefSeq" id="WP_390221584.1">
    <property type="nucleotide sequence ID" value="NZ_JBHTAA010000001.1"/>
</dbReference>
<dbReference type="EMBL" id="JBHTAA010000001">
    <property type="protein sequence ID" value="MFC7202284.1"/>
    <property type="molecule type" value="Genomic_DNA"/>
</dbReference>
<accession>A0ABD5ZAH2</accession>
<evidence type="ECO:0000313" key="3">
    <source>
        <dbReference type="Proteomes" id="UP001596481"/>
    </source>
</evidence>
<dbReference type="InterPro" id="IPR058473">
    <property type="entry name" value="DUF8159"/>
</dbReference>
<dbReference type="Proteomes" id="UP001596481">
    <property type="component" value="Unassembled WGS sequence"/>
</dbReference>
<reference evidence="2 3" key="1">
    <citation type="journal article" date="2019" name="Int. J. Syst. Evol. Microbiol.">
        <title>The Global Catalogue of Microorganisms (GCM) 10K type strain sequencing project: providing services to taxonomists for standard genome sequencing and annotation.</title>
        <authorList>
            <consortium name="The Broad Institute Genomics Platform"/>
            <consortium name="The Broad Institute Genome Sequencing Center for Infectious Disease"/>
            <person name="Wu L."/>
            <person name="Ma J."/>
        </authorList>
    </citation>
    <scope>NUCLEOTIDE SEQUENCE [LARGE SCALE GENOMIC DNA]</scope>
    <source>
        <strain evidence="2 3">DSM 29988</strain>
    </source>
</reference>
<sequence>MNDLKPRAAIEEELRGNGISVESISLGESVSLVYLTSFPDVQPDHGEVGRAVKAFLELSEGEWDPKTVEATILRSDDDVQATWTLEAEWIRGYNEYRLDDYELTDRVLDSIESEDAQ</sequence>
<dbReference type="Pfam" id="PF26490">
    <property type="entry name" value="DUF8159"/>
    <property type="match status" value="1"/>
</dbReference>
<dbReference type="AlphaFoldDB" id="A0ABD5ZAH2"/>
<feature type="domain" description="DUF8159" evidence="1">
    <location>
        <begin position="1"/>
        <end position="116"/>
    </location>
</feature>
<name>A0ABD5ZAH2_9EURY</name>
<gene>
    <name evidence="2" type="ORF">ACFQJC_02060</name>
</gene>
<evidence type="ECO:0000259" key="1">
    <source>
        <dbReference type="Pfam" id="PF26490"/>
    </source>
</evidence>
<evidence type="ECO:0000313" key="2">
    <source>
        <dbReference type="EMBL" id="MFC7202284.1"/>
    </source>
</evidence>
<protein>
    <recommendedName>
        <fullName evidence="1">DUF8159 domain-containing protein</fullName>
    </recommendedName>
</protein>
<keyword evidence="3" id="KW-1185">Reference proteome</keyword>